<evidence type="ECO:0000313" key="3">
    <source>
        <dbReference type="Proteomes" id="UP001228504"/>
    </source>
</evidence>
<sequence length="152" mass="17550">MKVIKKKGSMLLECMLSIFIISITIISFAGVNKEDVNSFKSRNEVRENNILMNNIINEIKFNTTIEELENKLIGNKIVIGIGENILSDLKTKDVLNIKDNFNKKVIEVEKVSGTLEKINLRISFVENGNKILKEEVEKELWMEQREKKMVLH</sequence>
<dbReference type="RefSeq" id="WP_307484500.1">
    <property type="nucleotide sequence ID" value="NZ_JAUSUF010000002.1"/>
</dbReference>
<comment type="caution">
    <text evidence="2">The sequence shown here is derived from an EMBL/GenBank/DDBJ whole genome shotgun (WGS) entry which is preliminary data.</text>
</comment>
<evidence type="ECO:0008006" key="4">
    <source>
        <dbReference type="Google" id="ProtNLM"/>
    </source>
</evidence>
<keyword evidence="1" id="KW-0472">Membrane</keyword>
<evidence type="ECO:0000256" key="1">
    <source>
        <dbReference type="SAM" id="Phobius"/>
    </source>
</evidence>
<dbReference type="EMBL" id="JAUSUF010000002">
    <property type="protein sequence ID" value="MDQ0149277.1"/>
    <property type="molecule type" value="Genomic_DNA"/>
</dbReference>
<feature type="transmembrane region" description="Helical" evidence="1">
    <location>
        <begin position="12"/>
        <end position="31"/>
    </location>
</feature>
<reference evidence="2 3" key="1">
    <citation type="submission" date="2023-07" db="EMBL/GenBank/DDBJ databases">
        <title>Genomic Encyclopedia of Type Strains, Phase IV (KMG-IV): sequencing the most valuable type-strain genomes for metagenomic binning, comparative biology and taxonomic classification.</title>
        <authorList>
            <person name="Goeker M."/>
        </authorList>
    </citation>
    <scope>NUCLEOTIDE SEQUENCE [LARGE SCALE GENOMIC DNA]</scope>
    <source>
        <strain evidence="2 3">DSM 20694</strain>
    </source>
</reference>
<proteinExistence type="predicted"/>
<keyword evidence="1" id="KW-1133">Transmembrane helix</keyword>
<keyword evidence="3" id="KW-1185">Reference proteome</keyword>
<protein>
    <recommendedName>
        <fullName evidence="4">Prepilin-type N-terminal cleavage/methylation domain-containing protein</fullName>
    </recommendedName>
</protein>
<name>A0ABT9USI2_9FIRM</name>
<gene>
    <name evidence="2" type="ORF">J2S18_001207</name>
</gene>
<accession>A0ABT9USI2</accession>
<dbReference type="Proteomes" id="UP001228504">
    <property type="component" value="Unassembled WGS sequence"/>
</dbReference>
<keyword evidence="1" id="KW-0812">Transmembrane</keyword>
<evidence type="ECO:0000313" key="2">
    <source>
        <dbReference type="EMBL" id="MDQ0149277.1"/>
    </source>
</evidence>
<organism evidence="2 3">
    <name type="scientific">Eubacterium multiforme</name>
    <dbReference type="NCBI Taxonomy" id="83339"/>
    <lineage>
        <taxon>Bacteria</taxon>
        <taxon>Bacillati</taxon>
        <taxon>Bacillota</taxon>
        <taxon>Clostridia</taxon>
        <taxon>Eubacteriales</taxon>
        <taxon>Eubacteriaceae</taxon>
        <taxon>Eubacterium</taxon>
    </lineage>
</organism>